<feature type="region of interest" description="Disordered" evidence="1">
    <location>
        <begin position="140"/>
        <end position="160"/>
    </location>
</feature>
<sequence length="236" mass="26890">MFSDPEIEVDANDWIIRHLLRNSGITCVRFTDLTDTKDPKYSRVLRGVQSFMEAANEYLEGVEYTGNLLTTALLFMETEVRFTPEEEWKGGSGKKATENFIKRLIMGSAKVHQIRHNLFLQGANLIQHLKDNKSLLSKKNIKQQTPGNESSSENSSVAGSVKSVNEVKHVGYIRTECVQMSLASVNWRTMMRRTNGGTTVEGINFIDRHTRKMSANRHLEWLETESPSFHIKPDDE</sequence>
<name>A0AAV2TY98_CALDB</name>
<accession>A0AAV2TY98</accession>
<reference evidence="2" key="1">
    <citation type="submission" date="2024-06" db="EMBL/GenBank/DDBJ databases">
        <authorList>
            <person name="Liu X."/>
            <person name="Lenzi L."/>
            <person name="Haldenby T S."/>
            <person name="Uol C."/>
        </authorList>
    </citation>
    <scope>NUCLEOTIDE SEQUENCE</scope>
</reference>
<feature type="compositionally biased region" description="Low complexity" evidence="1">
    <location>
        <begin position="147"/>
        <end position="160"/>
    </location>
</feature>
<comment type="caution">
    <text evidence="2">The sequence shown here is derived from an EMBL/GenBank/DDBJ whole genome shotgun (WGS) entry which is preliminary data.</text>
</comment>
<dbReference type="AlphaFoldDB" id="A0AAV2TY98"/>
<organism evidence="2 3">
    <name type="scientific">Calicophoron daubneyi</name>
    <name type="common">Rumen fluke</name>
    <name type="synonym">Paramphistomum daubneyi</name>
    <dbReference type="NCBI Taxonomy" id="300641"/>
    <lineage>
        <taxon>Eukaryota</taxon>
        <taxon>Metazoa</taxon>
        <taxon>Spiralia</taxon>
        <taxon>Lophotrochozoa</taxon>
        <taxon>Platyhelminthes</taxon>
        <taxon>Trematoda</taxon>
        <taxon>Digenea</taxon>
        <taxon>Plagiorchiida</taxon>
        <taxon>Pronocephalata</taxon>
        <taxon>Paramphistomoidea</taxon>
        <taxon>Paramphistomidae</taxon>
        <taxon>Calicophoron</taxon>
    </lineage>
</organism>
<gene>
    <name evidence="2" type="ORF">CDAUBV1_LOCUS16559</name>
</gene>
<protein>
    <submittedName>
        <fullName evidence="2">Uncharacterized protein</fullName>
    </submittedName>
</protein>
<proteinExistence type="predicted"/>
<dbReference type="EMBL" id="CAXLJL010000834">
    <property type="protein sequence ID" value="CAL5141305.1"/>
    <property type="molecule type" value="Genomic_DNA"/>
</dbReference>
<evidence type="ECO:0000313" key="2">
    <source>
        <dbReference type="EMBL" id="CAL5141305.1"/>
    </source>
</evidence>
<dbReference type="Proteomes" id="UP001497525">
    <property type="component" value="Unassembled WGS sequence"/>
</dbReference>
<evidence type="ECO:0000256" key="1">
    <source>
        <dbReference type="SAM" id="MobiDB-lite"/>
    </source>
</evidence>
<evidence type="ECO:0000313" key="3">
    <source>
        <dbReference type="Proteomes" id="UP001497525"/>
    </source>
</evidence>